<feature type="domain" description="HTH lacI-type" evidence="4">
    <location>
        <begin position="3"/>
        <end position="58"/>
    </location>
</feature>
<dbReference type="CDD" id="cd01392">
    <property type="entry name" value="HTH_LacI"/>
    <property type="match status" value="1"/>
</dbReference>
<dbReference type="Gene3D" id="1.10.260.40">
    <property type="entry name" value="lambda repressor-like DNA-binding domains"/>
    <property type="match status" value="1"/>
</dbReference>
<dbReference type="InterPro" id="IPR028082">
    <property type="entry name" value="Peripla_BP_I"/>
</dbReference>
<dbReference type="Pfam" id="PF13377">
    <property type="entry name" value="Peripla_BP_3"/>
    <property type="match status" value="1"/>
</dbReference>
<dbReference type="AlphaFoldDB" id="A0AAW9MN66"/>
<evidence type="ECO:0000313" key="5">
    <source>
        <dbReference type="EMBL" id="MEB3428449.1"/>
    </source>
</evidence>
<name>A0AAW9MN66_9FIRM</name>
<dbReference type="EMBL" id="JAYKOT010000001">
    <property type="protein sequence ID" value="MEB3428449.1"/>
    <property type="molecule type" value="Genomic_DNA"/>
</dbReference>
<dbReference type="SMART" id="SM00354">
    <property type="entry name" value="HTH_LACI"/>
    <property type="match status" value="1"/>
</dbReference>
<keyword evidence="3" id="KW-0804">Transcription</keyword>
<dbReference type="GO" id="GO:0003700">
    <property type="term" value="F:DNA-binding transcription factor activity"/>
    <property type="evidence" value="ECO:0007669"/>
    <property type="project" value="TreeGrafter"/>
</dbReference>
<dbReference type="RefSeq" id="WP_324618536.1">
    <property type="nucleotide sequence ID" value="NZ_JAYKOT010000001.1"/>
</dbReference>
<dbReference type="Gene3D" id="3.40.50.2300">
    <property type="match status" value="2"/>
</dbReference>
<keyword evidence="2 5" id="KW-0238">DNA-binding</keyword>
<comment type="caution">
    <text evidence="5">The sequence shown here is derived from an EMBL/GenBank/DDBJ whole genome shotgun (WGS) entry which is preliminary data.</text>
</comment>
<dbReference type="InterPro" id="IPR010982">
    <property type="entry name" value="Lambda_DNA-bd_dom_sf"/>
</dbReference>
<evidence type="ECO:0000256" key="2">
    <source>
        <dbReference type="ARBA" id="ARBA00023125"/>
    </source>
</evidence>
<dbReference type="PROSITE" id="PS50932">
    <property type="entry name" value="HTH_LACI_2"/>
    <property type="match status" value="1"/>
</dbReference>
<dbReference type="InterPro" id="IPR000843">
    <property type="entry name" value="HTH_LacI"/>
</dbReference>
<dbReference type="PANTHER" id="PTHR30146:SF109">
    <property type="entry name" value="HTH-TYPE TRANSCRIPTIONAL REGULATOR GALS"/>
    <property type="match status" value="1"/>
</dbReference>
<dbReference type="InterPro" id="IPR046335">
    <property type="entry name" value="LacI/GalR-like_sensor"/>
</dbReference>
<dbReference type="SUPFAM" id="SSF47413">
    <property type="entry name" value="lambda repressor-like DNA-binding domains"/>
    <property type="match status" value="1"/>
</dbReference>
<keyword evidence="6" id="KW-1185">Reference proteome</keyword>
<reference evidence="5 6" key="1">
    <citation type="submission" date="2024-01" db="EMBL/GenBank/DDBJ databases">
        <title>Complete genome sequence of Citroniella saccharovorans strain M6.X9, isolated from human fecal sample.</title>
        <authorList>
            <person name="Cheng G."/>
            <person name="Westerholm M."/>
            <person name="Schnurer A."/>
        </authorList>
    </citation>
    <scope>NUCLEOTIDE SEQUENCE [LARGE SCALE GENOMIC DNA]</scope>
    <source>
        <strain evidence="5 6">DSM 29873</strain>
    </source>
</reference>
<gene>
    <name evidence="5" type="ORF">VLK81_00040</name>
</gene>
<evidence type="ECO:0000313" key="6">
    <source>
        <dbReference type="Proteomes" id="UP001357733"/>
    </source>
</evidence>
<organism evidence="5 6">
    <name type="scientific">Citroniella saccharovorans</name>
    <dbReference type="NCBI Taxonomy" id="2053367"/>
    <lineage>
        <taxon>Bacteria</taxon>
        <taxon>Bacillati</taxon>
        <taxon>Bacillota</taxon>
        <taxon>Tissierellia</taxon>
        <taxon>Tissierellales</taxon>
        <taxon>Peptoniphilaceae</taxon>
        <taxon>Citroniella</taxon>
    </lineage>
</organism>
<proteinExistence type="predicted"/>
<protein>
    <submittedName>
        <fullName evidence="5">LacI family DNA-binding transcriptional regulator</fullName>
    </submittedName>
</protein>
<dbReference type="Pfam" id="PF00356">
    <property type="entry name" value="LacI"/>
    <property type="match status" value="1"/>
</dbReference>
<evidence type="ECO:0000256" key="1">
    <source>
        <dbReference type="ARBA" id="ARBA00023015"/>
    </source>
</evidence>
<dbReference type="SUPFAM" id="SSF53822">
    <property type="entry name" value="Periplasmic binding protein-like I"/>
    <property type="match status" value="1"/>
</dbReference>
<keyword evidence="1" id="KW-0805">Transcription regulation</keyword>
<evidence type="ECO:0000256" key="3">
    <source>
        <dbReference type="ARBA" id="ARBA00023163"/>
    </source>
</evidence>
<dbReference type="Proteomes" id="UP001357733">
    <property type="component" value="Unassembled WGS sequence"/>
</dbReference>
<accession>A0AAW9MN66</accession>
<sequence length="335" mass="37788">MTTTIKDVAREAGCSPTTVSLVLNKQENRISEETKRKVIKAAEKLNYTRNELARNLVRKKSNLIAMIVPDLINPYYTEISNHIINGFAKLGYTVMVLSTNNDVRIEDSGLEILNNGFFEGGIAVSIDFENFKNKLNPKVYEKLVVLEEVQDIMEDIHVVTTDNYKGGRLAAKYLSDMGHKRLICCTSLDKVPNHEKRLEGFGSYLHEIGVEFDDYNSILRSNLEIDGIEMFAEYVISEDVTGVFCVNDLIALGLISGLRKRGKRVPEDVSIIGYDNAYLNRFYSSDLTSVDSQIKRISRGAINILTSLLDEEKCEKINLVPPILHEGETVKRIDE</sequence>
<dbReference type="GO" id="GO:0000976">
    <property type="term" value="F:transcription cis-regulatory region binding"/>
    <property type="evidence" value="ECO:0007669"/>
    <property type="project" value="TreeGrafter"/>
</dbReference>
<dbReference type="PANTHER" id="PTHR30146">
    <property type="entry name" value="LACI-RELATED TRANSCRIPTIONAL REPRESSOR"/>
    <property type="match status" value="1"/>
</dbReference>
<evidence type="ECO:0000259" key="4">
    <source>
        <dbReference type="PROSITE" id="PS50932"/>
    </source>
</evidence>